<comment type="caution">
    <text evidence="1">The sequence shown here is derived from an EMBL/GenBank/DDBJ whole genome shotgun (WGS) entry which is preliminary data.</text>
</comment>
<name>A0ABR4H9K1_9EURO</name>
<dbReference type="EMBL" id="JBFXLS010000197">
    <property type="protein sequence ID" value="KAL2812135.1"/>
    <property type="molecule type" value="Genomic_DNA"/>
</dbReference>
<sequence length="105" mass="12218">MKLSHNAQLNRIMATRDKQPIDWSDLRSVHYHFAELKGKNNCLGSEEELGAFLEWWIDNNVQLLWNLFEILKLYGTARSDVWSCGWRVIHGPLAHFSSTIQAMMS</sequence>
<gene>
    <name evidence="1" type="ORF">BDW59DRAFT_155369</name>
</gene>
<evidence type="ECO:0000313" key="1">
    <source>
        <dbReference type="EMBL" id="KAL2812135.1"/>
    </source>
</evidence>
<organism evidence="1 2">
    <name type="scientific">Aspergillus cavernicola</name>
    <dbReference type="NCBI Taxonomy" id="176166"/>
    <lineage>
        <taxon>Eukaryota</taxon>
        <taxon>Fungi</taxon>
        <taxon>Dikarya</taxon>
        <taxon>Ascomycota</taxon>
        <taxon>Pezizomycotina</taxon>
        <taxon>Eurotiomycetes</taxon>
        <taxon>Eurotiomycetidae</taxon>
        <taxon>Eurotiales</taxon>
        <taxon>Aspergillaceae</taxon>
        <taxon>Aspergillus</taxon>
        <taxon>Aspergillus subgen. Nidulantes</taxon>
    </lineage>
</organism>
<accession>A0ABR4H9K1</accession>
<keyword evidence="2" id="KW-1185">Reference proteome</keyword>
<proteinExistence type="predicted"/>
<dbReference type="Proteomes" id="UP001610335">
    <property type="component" value="Unassembled WGS sequence"/>
</dbReference>
<evidence type="ECO:0000313" key="2">
    <source>
        <dbReference type="Proteomes" id="UP001610335"/>
    </source>
</evidence>
<reference evidence="1 2" key="1">
    <citation type="submission" date="2024-07" db="EMBL/GenBank/DDBJ databases">
        <title>Section-level genome sequencing and comparative genomics of Aspergillus sections Usti and Cavernicolus.</title>
        <authorList>
            <consortium name="Lawrence Berkeley National Laboratory"/>
            <person name="Nybo J.L."/>
            <person name="Vesth T.C."/>
            <person name="Theobald S."/>
            <person name="Frisvad J.C."/>
            <person name="Larsen T.O."/>
            <person name="Kjaerboelling I."/>
            <person name="Rothschild-Mancinelli K."/>
            <person name="Lyhne E.K."/>
            <person name="Kogle M.E."/>
            <person name="Barry K."/>
            <person name="Clum A."/>
            <person name="Na H."/>
            <person name="Ledsgaard L."/>
            <person name="Lin J."/>
            <person name="Lipzen A."/>
            <person name="Kuo A."/>
            <person name="Riley R."/>
            <person name="Mondo S."/>
            <person name="LaButti K."/>
            <person name="Haridas S."/>
            <person name="Pangalinan J."/>
            <person name="Salamov A.A."/>
            <person name="Simmons B.A."/>
            <person name="Magnuson J.K."/>
            <person name="Chen J."/>
            <person name="Drula E."/>
            <person name="Henrissat B."/>
            <person name="Wiebenga A."/>
            <person name="Lubbers R.J."/>
            <person name="Gomes A.C."/>
            <person name="Makela M.R."/>
            <person name="Stajich J."/>
            <person name="Grigoriev I.V."/>
            <person name="Mortensen U.H."/>
            <person name="De vries R.P."/>
            <person name="Baker S.E."/>
            <person name="Andersen M.R."/>
        </authorList>
    </citation>
    <scope>NUCLEOTIDE SEQUENCE [LARGE SCALE GENOMIC DNA]</scope>
    <source>
        <strain evidence="1 2">CBS 600.67</strain>
    </source>
</reference>
<protein>
    <submittedName>
        <fullName evidence="1">Uncharacterized protein</fullName>
    </submittedName>
</protein>